<evidence type="ECO:0000256" key="1">
    <source>
        <dbReference type="ARBA" id="ARBA00004245"/>
    </source>
</evidence>
<evidence type="ECO:0000259" key="10">
    <source>
        <dbReference type="PROSITE" id="PS51508"/>
    </source>
</evidence>
<feature type="region of interest" description="Disordered" evidence="8">
    <location>
        <begin position="1311"/>
        <end position="1361"/>
    </location>
</feature>
<feature type="compositionally biased region" description="Gly residues" evidence="8">
    <location>
        <begin position="684"/>
        <end position="696"/>
    </location>
</feature>
<dbReference type="Pfam" id="PF11971">
    <property type="entry name" value="CAMSAP_CH"/>
    <property type="match status" value="1"/>
</dbReference>
<feature type="region of interest" description="Disordered" evidence="8">
    <location>
        <begin position="814"/>
        <end position="869"/>
    </location>
</feature>
<evidence type="ECO:0000313" key="11">
    <source>
        <dbReference type="EMBL" id="SBQ54594.1"/>
    </source>
</evidence>
<feature type="region of interest" description="Disordered" evidence="8">
    <location>
        <begin position="456"/>
        <end position="521"/>
    </location>
</feature>
<organism evidence="11">
    <name type="scientific">Nothobranchius korthausae</name>
    <dbReference type="NCBI Taxonomy" id="1143690"/>
    <lineage>
        <taxon>Eukaryota</taxon>
        <taxon>Metazoa</taxon>
        <taxon>Chordata</taxon>
        <taxon>Craniata</taxon>
        <taxon>Vertebrata</taxon>
        <taxon>Euteleostomi</taxon>
        <taxon>Actinopterygii</taxon>
        <taxon>Neopterygii</taxon>
        <taxon>Teleostei</taxon>
        <taxon>Neoteleostei</taxon>
        <taxon>Acanthomorphata</taxon>
        <taxon>Ovalentaria</taxon>
        <taxon>Atherinomorphae</taxon>
        <taxon>Cyprinodontiformes</taxon>
        <taxon>Nothobranchiidae</taxon>
        <taxon>Nothobranchius</taxon>
    </lineage>
</organism>
<feature type="compositionally biased region" description="Basic and acidic residues" evidence="8">
    <location>
        <begin position="1095"/>
        <end position="1106"/>
    </location>
</feature>
<reference evidence="11" key="2">
    <citation type="submission" date="2016-06" db="EMBL/GenBank/DDBJ databases">
        <title>The genome of a short-lived fish provides insights into sex chromosome evolution and the genetic control of aging.</title>
        <authorList>
            <person name="Reichwald K."/>
            <person name="Felder M."/>
            <person name="Petzold A."/>
            <person name="Koch P."/>
            <person name="Groth M."/>
            <person name="Platzer M."/>
        </authorList>
    </citation>
    <scope>NUCLEOTIDE SEQUENCE</scope>
    <source>
        <tissue evidence="11">Brain</tissue>
    </source>
</reference>
<dbReference type="InterPro" id="IPR038209">
    <property type="entry name" value="CKK_dom_sf"/>
</dbReference>
<dbReference type="SUPFAM" id="SSF50346">
    <property type="entry name" value="PRC-barrel domain"/>
    <property type="match status" value="1"/>
</dbReference>
<feature type="compositionally biased region" description="Basic residues" evidence="8">
    <location>
        <begin position="1235"/>
        <end position="1244"/>
    </location>
</feature>
<dbReference type="InterPro" id="IPR031372">
    <property type="entry name" value="CAMSAP_CC1"/>
</dbReference>
<dbReference type="InterPro" id="IPR032940">
    <property type="entry name" value="CAMSAP"/>
</dbReference>
<dbReference type="InterPro" id="IPR011033">
    <property type="entry name" value="PRC_barrel-like_sf"/>
</dbReference>
<feature type="compositionally biased region" description="Polar residues" evidence="8">
    <location>
        <begin position="489"/>
        <end position="500"/>
    </location>
</feature>
<keyword evidence="2" id="KW-0963">Cytoplasm</keyword>
<dbReference type="EMBL" id="HAEB01008067">
    <property type="protein sequence ID" value="SBQ54594.1"/>
    <property type="molecule type" value="Transcribed_RNA"/>
</dbReference>
<sequence length="1492" mass="165092">MGDAADDRGMRRTFIVPAIKSFDHYDFTRAKISCSLTWLVAKAFGSDAVPEELAEPFYRDQYKQEHLKPPVACLLQSAELYCRAGSLILRSDAVKPLLGHNAVIQALAQKGLYVTDQDRLVTERDLTSTPIHMSSHLALIDTLMMAYTVEMVSVERVMSCINRYTSAESQHNDALVQGLPYDTEDAITTWSNKVSEHLRDILVEEQKLRDTSFQEPNATTQKARYRREHAQRSVPSLPMVESLLKDNIDGCALTALLHFYCPQAVRLEDICLKETMSLADSLYNLQLVQEFCRNNLNHCCHFSLEDMLYAHASIKSNYLVFMAELFWWFEVVKPSFVQPRVFNPSACESVSSCTDMAPVSSPVKHNYADRPSSPENFTAGGVMQRSTSMSFVDGCVGTWPKEKSSSSRGISFEIPLDGDLALPLFEAPSLRGMTRSASSDGLGFKVQYASRGGMRRHNSLTPVSVNGQSRQIQEEEEDFSSHKPLGRKNTFSIKNQSRYSNGVLPDSCSPGKYRDISPSTPPSIEEALKIIHNTERPHASLGVGEGDGGFFLHGAEPSDPPGAQAEGDDPGSAKARLNERDPNSASTDEVDTGIHVRTEDIQSLDDDSSSLRDYSDIDPDCDTTTRSCPLPGRLEKERSREGGHKHGGNPDVEQEDGVDRGSPCPSSAPTLPRSHTVSPASSVGGSGGGGGGGGGMVRMTSFAEQKFRKLEGRSSGGTTPDSSDLNVPYTHSARTVSSQFASHPLPITSPSPVTPSSRDPSHLIASEMIQLRMKLEEKRRAIEAQKKKVEAAFTRHRQKMGRTAFLNVVKRKGVTAPLGPSSGGAETPSPEPRSTLKESSQGSMERVERCKPDGAAPKSPCEDGGGVAPGEVDLAEYTRSIDRLNTSLSFLQTEMQRLSQQQEKIMAMRDQQQQTWVIPPPAPSPHRQLRELHGSSVTGRGSGRGSVGSLSPILSSSGSPRPASHSPAGIKRRPASFHARTPRTPRPNDLKVTPISRMLNTPTSVDSLPRLRRFNSTQTQHSSFAYLGHDDRGRETNHQDKKDNKEKTEETVAKKNVGAAKEKEEKSKEFEGESEALEVLSQPVSEIKGGASSKVQEDPQDKRDLLEVSLSQLKPSDDQDQESTREGEKGGEEQKMCCGFFFKDDVKGEEDMAAKKAALLEKRLQREKEAQERRQQQEQDQEQKKEAARLKAEEEQQKKEDEKARREYIKNEYLRRKQLKLMEDMDDVIKPRTGSLKKKPRPKSIHRDVMECSTPPARARGVRPRGFSVSSMSIASLNLADNDRDQSDNRKNNRGKKLASAQFPFFLSSLKERKGRPDSAEGFSTCPSAGSRNEEKDWENDSTTSSTPSNNEYTGPKLYKEPSAKSNKHIIQNALAHCCLAGKVNEGQKNKILDEMEKSQANNFLVLFRDAGCQFRSVYTYCPETEEIAKLAGIGPKSINTKMIVALYKYNSDRKQFSQIPAKTMSASVDAITIANHLWQSKKQATPNKHTK</sequence>
<name>A0A1A8F8Z3_9TELE</name>
<dbReference type="Pfam" id="PF25532">
    <property type="entry name" value="CH_CAMSAP2_N"/>
    <property type="match status" value="1"/>
</dbReference>
<evidence type="ECO:0000256" key="3">
    <source>
        <dbReference type="ARBA" id="ARBA00022701"/>
    </source>
</evidence>
<feature type="domain" description="CKK" evidence="10">
    <location>
        <begin position="1355"/>
        <end position="1489"/>
    </location>
</feature>
<dbReference type="GO" id="GO:0031122">
    <property type="term" value="P:cytoplasmic microtubule organization"/>
    <property type="evidence" value="ECO:0007669"/>
    <property type="project" value="TreeGrafter"/>
</dbReference>
<dbReference type="GO" id="GO:0007026">
    <property type="term" value="P:negative regulation of microtubule depolymerization"/>
    <property type="evidence" value="ECO:0007669"/>
    <property type="project" value="TreeGrafter"/>
</dbReference>
<feature type="region of interest" description="Disordered" evidence="8">
    <location>
        <begin position="1230"/>
        <end position="1266"/>
    </location>
</feature>
<feature type="region of interest" description="Disordered" evidence="8">
    <location>
        <begin position="1278"/>
        <end position="1298"/>
    </location>
</feature>
<gene>
    <name evidence="11" type="primary">CAMSAP2</name>
</gene>
<evidence type="ECO:0000256" key="7">
    <source>
        <dbReference type="SAM" id="Coils"/>
    </source>
</evidence>
<dbReference type="InterPro" id="IPR014797">
    <property type="entry name" value="CKK_CAMSAP"/>
</dbReference>
<dbReference type="SUPFAM" id="SSF47576">
    <property type="entry name" value="Calponin-homology domain, CH-domain"/>
    <property type="match status" value="1"/>
</dbReference>
<dbReference type="GO" id="GO:0031175">
    <property type="term" value="P:neuron projection development"/>
    <property type="evidence" value="ECO:0007669"/>
    <property type="project" value="InterPro"/>
</dbReference>
<keyword evidence="4 7" id="KW-0175">Coiled coil</keyword>
<feature type="compositionally biased region" description="Basic and acidic residues" evidence="8">
    <location>
        <begin position="1122"/>
        <end position="1134"/>
    </location>
</feature>
<comment type="subcellular location">
    <subcellularLocation>
        <location evidence="1">Cytoplasm</location>
        <location evidence="1">Cytoskeleton</location>
    </subcellularLocation>
</comment>
<keyword evidence="3 6" id="KW-0493">Microtubule</keyword>
<keyword evidence="5" id="KW-0206">Cytoskeleton</keyword>
<feature type="compositionally biased region" description="Basic and acidic residues" evidence="8">
    <location>
        <begin position="633"/>
        <end position="644"/>
    </location>
</feature>
<dbReference type="GO" id="GO:0051011">
    <property type="term" value="F:microtubule minus-end binding"/>
    <property type="evidence" value="ECO:0007669"/>
    <property type="project" value="TreeGrafter"/>
</dbReference>
<comment type="similarity">
    <text evidence="6">Belongs to the CAMSAP1 family.</text>
</comment>
<dbReference type="GO" id="GO:0030507">
    <property type="term" value="F:spectrin binding"/>
    <property type="evidence" value="ECO:0007669"/>
    <property type="project" value="InterPro"/>
</dbReference>
<dbReference type="Gene3D" id="3.10.20.360">
    <property type="entry name" value="CKK domain"/>
    <property type="match status" value="1"/>
</dbReference>
<feature type="region of interest" description="Disordered" evidence="8">
    <location>
        <begin position="934"/>
        <end position="1134"/>
    </location>
</feature>
<feature type="compositionally biased region" description="Polar residues" evidence="8">
    <location>
        <begin position="459"/>
        <end position="471"/>
    </location>
</feature>
<feature type="region of interest" description="Disordered" evidence="8">
    <location>
        <begin position="538"/>
        <end position="760"/>
    </location>
</feature>
<comment type="domain">
    <text evidence="6">The CKK domain binds microtubules.</text>
</comment>
<feature type="compositionally biased region" description="Basic and acidic residues" evidence="8">
    <location>
        <begin position="1281"/>
        <end position="1291"/>
    </location>
</feature>
<feature type="compositionally biased region" description="Low complexity" evidence="8">
    <location>
        <begin position="947"/>
        <end position="969"/>
    </location>
</feature>
<dbReference type="InterPro" id="IPR036872">
    <property type="entry name" value="CH_dom_sf"/>
</dbReference>
<feature type="coiled-coil region" evidence="7">
    <location>
        <begin position="765"/>
        <end position="795"/>
    </location>
</feature>
<dbReference type="GO" id="GO:0005516">
    <property type="term" value="F:calmodulin binding"/>
    <property type="evidence" value="ECO:0007669"/>
    <property type="project" value="InterPro"/>
</dbReference>
<feature type="compositionally biased region" description="Polar residues" evidence="8">
    <location>
        <begin position="732"/>
        <end position="741"/>
    </location>
</feature>
<feature type="compositionally biased region" description="Basic and acidic residues" evidence="8">
    <location>
        <begin position="1028"/>
        <end position="1053"/>
    </location>
</feature>
<evidence type="ECO:0000256" key="8">
    <source>
        <dbReference type="SAM" id="MobiDB-lite"/>
    </source>
</evidence>
<evidence type="ECO:0000256" key="4">
    <source>
        <dbReference type="ARBA" id="ARBA00023054"/>
    </source>
</evidence>
<feature type="compositionally biased region" description="Polar residues" evidence="8">
    <location>
        <begin position="664"/>
        <end position="683"/>
    </location>
</feature>
<feature type="coiled-coil region" evidence="7">
    <location>
        <begin position="874"/>
        <end position="911"/>
    </location>
</feature>
<dbReference type="PANTHER" id="PTHR21595">
    <property type="entry name" value="PATRONIN"/>
    <property type="match status" value="1"/>
</dbReference>
<dbReference type="Pfam" id="PF08683">
    <property type="entry name" value="CAMSAP_CKK"/>
    <property type="match status" value="1"/>
</dbReference>
<dbReference type="InterPro" id="IPR058042">
    <property type="entry name" value="CAMSAP_N"/>
</dbReference>
<feature type="compositionally biased region" description="Basic residues" evidence="8">
    <location>
        <begin position="970"/>
        <end position="983"/>
    </location>
</feature>
<evidence type="ECO:0000259" key="9">
    <source>
        <dbReference type="PROSITE" id="PS50021"/>
    </source>
</evidence>
<dbReference type="InterPro" id="IPR001715">
    <property type="entry name" value="CH_dom"/>
</dbReference>
<dbReference type="PROSITE" id="PS51508">
    <property type="entry name" value="CKK"/>
    <property type="match status" value="1"/>
</dbReference>
<dbReference type="SMART" id="SM01051">
    <property type="entry name" value="CAMSAP_CKK"/>
    <property type="match status" value="1"/>
</dbReference>
<feature type="compositionally biased region" description="Polar residues" evidence="8">
    <location>
        <begin position="716"/>
        <end position="725"/>
    </location>
</feature>
<feature type="compositionally biased region" description="Basic and acidic residues" evidence="8">
    <location>
        <begin position="1060"/>
        <end position="1071"/>
    </location>
</feature>
<reference evidence="11" key="1">
    <citation type="submission" date="2016-05" db="EMBL/GenBank/DDBJ databases">
        <authorList>
            <person name="Lavstsen T."/>
            <person name="Jespersen J.S."/>
        </authorList>
    </citation>
    <scope>NUCLEOTIDE SEQUENCE</scope>
    <source>
        <tissue evidence="11">Brain</tissue>
    </source>
</reference>
<protein>
    <submittedName>
        <fullName evidence="11">Calmodulin regulated spectrin-associated protein family, member 2</fullName>
    </submittedName>
</protein>
<dbReference type="PROSITE" id="PS50021">
    <property type="entry name" value="CH"/>
    <property type="match status" value="1"/>
</dbReference>
<dbReference type="InterPro" id="IPR022613">
    <property type="entry name" value="CH_CAMSAP_2"/>
</dbReference>
<feature type="domain" description="Calponin-homology (CH)" evidence="9">
    <location>
        <begin position="216"/>
        <end position="330"/>
    </location>
</feature>
<dbReference type="PANTHER" id="PTHR21595:SF1">
    <property type="entry name" value="CALMODULIN-REGULATED SPECTRIN-ASSOCIATED PROTEIN 2"/>
    <property type="match status" value="1"/>
</dbReference>
<evidence type="ECO:0000256" key="6">
    <source>
        <dbReference type="PROSITE-ProRule" id="PRU00841"/>
    </source>
</evidence>
<dbReference type="Pfam" id="PF17095">
    <property type="entry name" value="CAMSAP_CC1"/>
    <property type="match status" value="1"/>
</dbReference>
<dbReference type="GO" id="GO:0036449">
    <property type="term" value="C:microtubule minus-end"/>
    <property type="evidence" value="ECO:0007669"/>
    <property type="project" value="TreeGrafter"/>
</dbReference>
<dbReference type="FunFam" id="3.10.20.360:FF:000001">
    <property type="entry name" value="Calmodulin-regulated spectrin-associated protein 3 isoform 2"/>
    <property type="match status" value="1"/>
</dbReference>
<feature type="region of interest" description="Disordered" evidence="8">
    <location>
        <begin position="1166"/>
        <end position="1204"/>
    </location>
</feature>
<proteinExistence type="inferred from homology"/>
<accession>A0A1A8F8Z3</accession>
<feature type="compositionally biased region" description="Polar residues" evidence="8">
    <location>
        <begin position="1014"/>
        <end position="1023"/>
    </location>
</feature>
<evidence type="ECO:0000256" key="2">
    <source>
        <dbReference type="ARBA" id="ARBA00022490"/>
    </source>
</evidence>
<evidence type="ECO:0000256" key="5">
    <source>
        <dbReference type="ARBA" id="ARBA00023212"/>
    </source>
</evidence>